<dbReference type="InterPro" id="IPR008454">
    <property type="entry name" value="Collagen-bd_Cna-like_B-typ_dom"/>
</dbReference>
<dbReference type="NCBIfam" id="TIGR02148">
    <property type="entry name" value="Fibro_Slime"/>
    <property type="match status" value="1"/>
</dbReference>
<name>A0A0J9CDI2_9FIRM</name>
<dbReference type="EMBL" id="ADLK01000006">
    <property type="protein sequence ID" value="KMW23263.1"/>
    <property type="molecule type" value="Genomic_DNA"/>
</dbReference>
<feature type="compositionally biased region" description="Low complexity" evidence="1">
    <location>
        <begin position="360"/>
        <end position="369"/>
    </location>
</feature>
<feature type="region of interest" description="Disordered" evidence="1">
    <location>
        <begin position="135"/>
        <end position="159"/>
    </location>
</feature>
<accession>A0A0J9CDI2</accession>
<dbReference type="Proteomes" id="UP000037392">
    <property type="component" value="Unassembled WGS sequence"/>
</dbReference>
<dbReference type="RefSeq" id="WP_048929352.1">
    <property type="nucleotide sequence ID" value="NZ_KQ235876.1"/>
</dbReference>
<dbReference type="SUPFAM" id="SSF49478">
    <property type="entry name" value="Cna protein B-type domain"/>
    <property type="match status" value="3"/>
</dbReference>
<feature type="region of interest" description="Disordered" evidence="1">
    <location>
        <begin position="272"/>
        <end position="506"/>
    </location>
</feature>
<dbReference type="PATRIC" id="fig|742734.4.peg.1119"/>
<sequence length="1714" mass="186923">MNRRLEAGWKRITSGFLAFTIVSILILGNSGIAFAEEYGDRFYREETDLSELGEFSKAMVSNASFKNSKKDDVVISIFSEEGDFRPGGLVSLDVHLKNETGTVVTDGTLTYSAKGIQADSAEFFLLEESEEDAFDTGIPDDSIADDGTLETGIPENEDGTKGLERIDGIELAPGQIYSVRFTFSIDEDIEGVRNQQVKFQFNGKGEEKRIRVRENFLYTVNYLNMDSVEFQDGNRIGTGEMVTMGIRASMFDFDAILEDSFKDEADIAPATPSEAVPVVPPATPSEALPATPSQARPDIPTKPVQEMTEEGPGIPRETEAQAPSDSGENQTEETTEALPTVSGETETQAPTETEGTTPLPSAGEAAAEQGETETQESTESSPTDSGENQTQASMEAGSTDPEETTAQASDESGLTEAADTETADTEAADTEAADTEAAPTMSSEHAQGDLTETGVTEQDQSEKMGSESVVVIESKSEDPSNGHKDTAAKDAGETRKNADEEESEDYTVDLGKVNYRIEMYNAKLNGFKVRKAMVDDVRENMLICSYRVSGNVSPGIYFGKITQESKIKGKTCKSTQGFSLIVTGDGEISLEGRIGNAAVTVSGPVDSFPEADQMAVRVSEVGQEHMAQVDEALEKKSQEEGISIQSYKALDIKLYADGVEVEPVGPINVAFKNLELEKRDPAAASNTLADVPGAIQVLSRQEEPADPSERIQSGGDEIKVYHLDETQVVANEMNSTVASDGTVVMETDHFSIYIVVNVPEAKEVPVTVEHWAQLDKMTFDNSGKIKESVSGNRLYPGAQSGSTYAKQEVKIYSDDNLTLPNGSGTGVDYSIAVSNWSKVALGGNYTVKSVTITNANYPNGQTFTENATDQKIYLTAANNKIKINYVPTSGTIKGYTGFHDYNVTVEGKTTDGNHGTLNTSKVGMNNTSLGNSSTRIGVGIGGNGQAQIRHGYTGVPNNAGSVVTGIPKETLAADNTIKFNYQDPGLFATQDITTSETYKDGKKVTYYAKKYLPNYQLGFERQGDTYTLESVYDSSGKTLLKNLDQIVYTCDSWNGSKKLYSNLFWPLDSVSYNNAVNGKNRDPLFGYNHYGFPQNDEDVNKKGITHNWFFGMRYDFEFVLGDYTGPMDYYFRGDDDFWLYVDGNLVSDVDLGGIHSAEGAYVDLKSWMQNKGLLSDKNQKHTMSVFFIERGGTGSCCYMKFTLPSVTSIPTPESETVSRTVRKLWLDGNNEDKKRPEYIYVQLKQDGASYGSAVRLEASNGWEYTWDNLPKYKEVNSNEEHVYTVEEIGTIVGYTSSINGMTITNTRLTDINVRKQWVGGAGEGSVQVGLFKDGSTRTGDIITLDSSNNWYGTWQNLPGYDSGGTRINYVPYEVDSSGNKVEAGSTVQIGEGQYIVTYSSDHSVITNTYNQKDLAVKKVWVDYENAYHTRPEILEVQLYQNGAAFGEPVKLSDANKWTAGWKDLPVKADGSSPPYVYTVRELDQAGQPIEDGSTAVLSSGYSYSASYDSSGTGTSANPFQITNTLLAAKLRIKKTVEQNGLENEPIDSSYKFVIQVLDSKGAVYTQTALGNGEESGAILVIPSKEGQIFSIAEIVPMEYTMSRMESEPADALSGAENGDKVTVKPGDDILVILTNTPDHESYFHHTASVTNVKGFTNGEGTDFRPENPFTEYHGSDNPQYMASAFTSDCIMVFVEDRGVARGQRKLEKGDDLYG</sequence>
<evidence type="ECO:0000313" key="3">
    <source>
        <dbReference type="EMBL" id="KMW23263.1"/>
    </source>
</evidence>
<feature type="domain" description="PA14" evidence="2">
    <location>
        <begin position="1063"/>
        <end position="1215"/>
    </location>
</feature>
<dbReference type="OrthoDB" id="9816455at2"/>
<dbReference type="CDD" id="cd00222">
    <property type="entry name" value="CollagenBindB"/>
    <property type="match status" value="3"/>
</dbReference>
<organism evidence="3 4">
    <name type="scientific">[Clostridium] citroniae WAL-19142</name>
    <dbReference type="NCBI Taxonomy" id="742734"/>
    <lineage>
        <taxon>Bacteria</taxon>
        <taxon>Bacillati</taxon>
        <taxon>Bacillota</taxon>
        <taxon>Clostridia</taxon>
        <taxon>Lachnospirales</taxon>
        <taxon>Lachnospiraceae</taxon>
        <taxon>Enterocloster</taxon>
    </lineage>
</organism>
<dbReference type="Pfam" id="PF05738">
    <property type="entry name" value="Cna_B"/>
    <property type="match status" value="3"/>
</dbReference>
<feature type="compositionally biased region" description="Polar residues" evidence="1">
    <location>
        <begin position="384"/>
        <end position="393"/>
    </location>
</feature>
<dbReference type="InterPro" id="IPR037524">
    <property type="entry name" value="PA14/GLEYA"/>
</dbReference>
<feature type="compositionally biased region" description="Acidic residues" evidence="1">
    <location>
        <begin position="418"/>
        <end position="434"/>
    </location>
</feature>
<dbReference type="InterPro" id="IPR011874">
    <property type="entry name" value="Fibro_Slime"/>
</dbReference>
<dbReference type="GeneID" id="93165413"/>
<evidence type="ECO:0000313" key="4">
    <source>
        <dbReference type="Proteomes" id="UP000037392"/>
    </source>
</evidence>
<comment type="caution">
    <text evidence="3">The sequence shown here is derived from an EMBL/GenBank/DDBJ whole genome shotgun (WGS) entry which is preliminary data.</text>
</comment>
<evidence type="ECO:0000259" key="2">
    <source>
        <dbReference type="PROSITE" id="PS51820"/>
    </source>
</evidence>
<feature type="compositionally biased region" description="Basic and acidic residues" evidence="1">
    <location>
        <begin position="474"/>
        <end position="498"/>
    </location>
</feature>
<protein>
    <recommendedName>
        <fullName evidence="2">PA14 domain-containing protein</fullName>
    </recommendedName>
</protein>
<dbReference type="Gene3D" id="2.60.40.1140">
    <property type="entry name" value="Collagen-binding surface protein Cna, B-type domain"/>
    <property type="match status" value="3"/>
</dbReference>
<feature type="compositionally biased region" description="Polar residues" evidence="1">
    <location>
        <begin position="342"/>
        <end position="359"/>
    </location>
</feature>
<dbReference type="PROSITE" id="PS51820">
    <property type="entry name" value="PA14"/>
    <property type="match status" value="1"/>
</dbReference>
<proteinExistence type="predicted"/>
<evidence type="ECO:0000256" key="1">
    <source>
        <dbReference type="SAM" id="MobiDB-lite"/>
    </source>
</evidence>
<gene>
    <name evidence="3" type="ORF">HMPREF9470_01054</name>
</gene>
<reference evidence="3 4" key="1">
    <citation type="submission" date="2011-04" db="EMBL/GenBank/DDBJ databases">
        <title>The Genome Sequence of Clostridium citroniae WAL-19142.</title>
        <authorList>
            <consortium name="The Broad Institute Genome Sequencing Platform"/>
            <person name="Earl A."/>
            <person name="Ward D."/>
            <person name="Feldgarden M."/>
            <person name="Gevers D."/>
            <person name="Warren Y.A."/>
            <person name="Tyrrell K.L."/>
            <person name="Citron D.M."/>
            <person name="Goldstein E.J."/>
            <person name="Daigneault M."/>
            <person name="Allen-Vercoe E."/>
            <person name="Young S.K."/>
            <person name="Zeng Q."/>
            <person name="Gargeya S."/>
            <person name="Fitzgerald M."/>
            <person name="Haas B."/>
            <person name="Abouelleil A."/>
            <person name="Alvarado L."/>
            <person name="Arachchi H.M."/>
            <person name="Berlin A."/>
            <person name="Brown A."/>
            <person name="Chapman S.B."/>
            <person name="Chen Z."/>
            <person name="Dunbar C."/>
            <person name="Freedman E."/>
            <person name="Gearin G."/>
            <person name="Gellesch M."/>
            <person name="Goldberg J."/>
            <person name="Griggs A."/>
            <person name="Gujja S."/>
            <person name="Heilman E.R."/>
            <person name="Heiman D."/>
            <person name="Howarth C."/>
            <person name="Larson L."/>
            <person name="Lui A."/>
            <person name="MacDonald P.J."/>
            <person name="Mehta T."/>
            <person name="Montmayeur A."/>
            <person name="Murphy C."/>
            <person name="Neiman D."/>
            <person name="Pearson M."/>
            <person name="Priest M."/>
            <person name="Roberts A."/>
            <person name="Saif S."/>
            <person name="Shea T."/>
            <person name="Shenoy N."/>
            <person name="Sisk P."/>
            <person name="Stolte C."/>
            <person name="Sykes S."/>
            <person name="White J."/>
            <person name="Yandava C."/>
            <person name="Wortman J."/>
            <person name="Nusbaum C."/>
            <person name="Birren B."/>
        </authorList>
    </citation>
    <scope>NUCLEOTIDE SEQUENCE [LARGE SCALE GENOMIC DNA]</scope>
    <source>
        <strain evidence="3 4">WAL-19142</strain>
    </source>
</reference>